<name>A0A8J7C277_9BACT</name>
<dbReference type="InterPro" id="IPR011009">
    <property type="entry name" value="Kinase-like_dom_sf"/>
</dbReference>
<comment type="caution">
    <text evidence="1">The sequence shown here is derived from an EMBL/GenBank/DDBJ whole genome shotgun (WGS) entry which is preliminary data.</text>
</comment>
<gene>
    <name evidence="1" type="ORF">IFK94_03440</name>
</gene>
<proteinExistence type="predicted"/>
<evidence type="ECO:0000313" key="2">
    <source>
        <dbReference type="Proteomes" id="UP000648239"/>
    </source>
</evidence>
<accession>A0A8J7C277</accession>
<dbReference type="SUPFAM" id="SSF56112">
    <property type="entry name" value="Protein kinase-like (PK-like)"/>
    <property type="match status" value="1"/>
</dbReference>
<dbReference type="Proteomes" id="UP000648239">
    <property type="component" value="Unassembled WGS sequence"/>
</dbReference>
<dbReference type="AlphaFoldDB" id="A0A8J7C277"/>
<evidence type="ECO:0000313" key="1">
    <source>
        <dbReference type="EMBL" id="MBD3867156.1"/>
    </source>
</evidence>
<dbReference type="PANTHER" id="PTHR37171">
    <property type="entry name" value="SERINE/THREONINE-PROTEIN KINASE YRZF-RELATED"/>
    <property type="match status" value="1"/>
</dbReference>
<dbReference type="EMBL" id="JACXWD010000006">
    <property type="protein sequence ID" value="MBD3867156.1"/>
    <property type="molecule type" value="Genomic_DNA"/>
</dbReference>
<organism evidence="1 2">
    <name type="scientific">Candidatus Polarisedimenticola svalbardensis</name>
    <dbReference type="NCBI Taxonomy" id="2886004"/>
    <lineage>
        <taxon>Bacteria</taxon>
        <taxon>Pseudomonadati</taxon>
        <taxon>Acidobacteriota</taxon>
        <taxon>Candidatus Polarisedimenticolia</taxon>
        <taxon>Candidatus Polarisedimenticolales</taxon>
        <taxon>Candidatus Polarisedimenticolaceae</taxon>
        <taxon>Candidatus Polarisedimenticola</taxon>
    </lineage>
</organism>
<sequence length="227" mass="25859">MNKQQPEQQRPPRRDEIRDHTVEVLVQGASNKADLLVVDVGQGPVVVKDFASKPWWTRVLGRLQIHREVRAYRWLAGDPAVPRFLGRIDPYALAMEKVEGRQLAFAPERRSDGPACIRGLRAAIDGIHRAGVVHMDLRGRENVLVLANGGIVLVDLAGAFCLRPGGLLHHLVFRWLTFPDETAFLKWKRNLTPEDLTQAELAMESRSQRYRSLWPFNRKPRPKEGQQ</sequence>
<evidence type="ECO:0008006" key="3">
    <source>
        <dbReference type="Google" id="ProtNLM"/>
    </source>
</evidence>
<dbReference type="InterPro" id="IPR052396">
    <property type="entry name" value="Meiotic_Drive_Suppr_Kinase"/>
</dbReference>
<reference evidence="1 2" key="1">
    <citation type="submission" date="2020-08" db="EMBL/GenBank/DDBJ databases">
        <title>Acidobacteriota in marine sediments use diverse sulfur dissimilation pathways.</title>
        <authorList>
            <person name="Wasmund K."/>
        </authorList>
    </citation>
    <scope>NUCLEOTIDE SEQUENCE [LARGE SCALE GENOMIC DNA]</scope>
    <source>
        <strain evidence="1">MAG AM4</strain>
    </source>
</reference>
<protein>
    <recommendedName>
        <fullName evidence="3">Protein kinase domain-containing protein</fullName>
    </recommendedName>
</protein>
<dbReference type="PANTHER" id="PTHR37171:SF1">
    <property type="entry name" value="SERINE_THREONINE-PROTEIN KINASE YRZF-RELATED"/>
    <property type="match status" value="1"/>
</dbReference>